<evidence type="ECO:0000313" key="5">
    <source>
        <dbReference type="Proteomes" id="UP000650994"/>
    </source>
</evidence>
<dbReference type="AlphaFoldDB" id="A0A1M6VX57"/>
<gene>
    <name evidence="2" type="ORF">GCM10010984_04170</name>
    <name evidence="3" type="ORF">SAMN05443634_10475</name>
</gene>
<dbReference type="Proteomes" id="UP000650994">
    <property type="component" value="Unassembled WGS sequence"/>
</dbReference>
<dbReference type="EMBL" id="BMFL01000002">
    <property type="protein sequence ID" value="GGE89684.1"/>
    <property type="molecule type" value="Genomic_DNA"/>
</dbReference>
<reference evidence="2" key="1">
    <citation type="journal article" date="2014" name="Int. J. Syst. Evol. Microbiol.">
        <title>Complete genome of a new Firmicutes species belonging to the dominant human colonic microbiota ('Ruminococcus bicirculans') reveals two chromosomes and a selective capacity to utilize plant glucans.</title>
        <authorList>
            <consortium name="NISC Comparative Sequencing Program"/>
            <person name="Wegmann U."/>
            <person name="Louis P."/>
            <person name="Goesmann A."/>
            <person name="Henrissat B."/>
            <person name="Duncan S.H."/>
            <person name="Flint H.J."/>
        </authorList>
    </citation>
    <scope>NUCLEOTIDE SEQUENCE</scope>
    <source>
        <strain evidence="2">CGMCC 1.12707</strain>
    </source>
</reference>
<evidence type="ECO:0000256" key="1">
    <source>
        <dbReference type="SAM" id="Phobius"/>
    </source>
</evidence>
<keyword evidence="1" id="KW-1133">Transmembrane helix</keyword>
<accession>A0A1M6VX57</accession>
<proteinExistence type="predicted"/>
<dbReference type="RefSeq" id="WP_143147245.1">
    <property type="nucleotide sequence ID" value="NZ_BMFL01000002.1"/>
</dbReference>
<reference evidence="2" key="5">
    <citation type="submission" date="2024-05" db="EMBL/GenBank/DDBJ databases">
        <authorList>
            <person name="Sun Q."/>
            <person name="Zhou Y."/>
        </authorList>
    </citation>
    <scope>NUCLEOTIDE SEQUENCE</scope>
    <source>
        <strain evidence="2">CGMCC 1.12707</strain>
    </source>
</reference>
<keyword evidence="1" id="KW-0472">Membrane</keyword>
<reference evidence="3" key="2">
    <citation type="submission" date="2016-11" db="EMBL/GenBank/DDBJ databases">
        <authorList>
            <person name="Jaros S."/>
            <person name="Januszkiewicz K."/>
            <person name="Wedrychowicz H."/>
        </authorList>
    </citation>
    <scope>NUCLEOTIDE SEQUENCE [LARGE SCALE GENOMIC DNA]</scope>
    <source>
        <strain evidence="3">DSM 27989</strain>
    </source>
</reference>
<reference evidence="5" key="4">
    <citation type="journal article" date="2019" name="Int. J. Syst. Evol. Microbiol.">
        <title>The Global Catalogue of Microorganisms (GCM) 10K type strain sequencing project: providing services to taxonomists for standard genome sequencing and annotation.</title>
        <authorList>
            <consortium name="The Broad Institute Genomics Platform"/>
            <consortium name="The Broad Institute Genome Sequencing Center for Infectious Disease"/>
            <person name="Wu L."/>
            <person name="Ma J."/>
        </authorList>
    </citation>
    <scope>NUCLEOTIDE SEQUENCE [LARGE SCALE GENOMIC DNA]</scope>
    <source>
        <strain evidence="5">CGMCC 1.12707</strain>
    </source>
</reference>
<feature type="transmembrane region" description="Helical" evidence="1">
    <location>
        <begin position="6"/>
        <end position="24"/>
    </location>
</feature>
<evidence type="ECO:0000313" key="3">
    <source>
        <dbReference type="EMBL" id="SHK86083.1"/>
    </source>
</evidence>
<dbReference type="EMBL" id="FRBH01000004">
    <property type="protein sequence ID" value="SHK86083.1"/>
    <property type="molecule type" value="Genomic_DNA"/>
</dbReference>
<organism evidence="3 4">
    <name type="scientific">Chishuiella changwenlii</name>
    <dbReference type="NCBI Taxonomy" id="1434701"/>
    <lineage>
        <taxon>Bacteria</taxon>
        <taxon>Pseudomonadati</taxon>
        <taxon>Bacteroidota</taxon>
        <taxon>Flavobacteriia</taxon>
        <taxon>Flavobacteriales</taxon>
        <taxon>Weeksellaceae</taxon>
        <taxon>Chishuiella</taxon>
    </lineage>
</organism>
<protein>
    <submittedName>
        <fullName evidence="3">Uncharacterized protein</fullName>
    </submittedName>
</protein>
<evidence type="ECO:0000313" key="2">
    <source>
        <dbReference type="EMBL" id="GGE89684.1"/>
    </source>
</evidence>
<evidence type="ECO:0000313" key="4">
    <source>
        <dbReference type="Proteomes" id="UP000184120"/>
    </source>
</evidence>
<dbReference type="STRING" id="1434701.SAMN05443634_10475"/>
<reference evidence="4" key="3">
    <citation type="submission" date="2016-11" db="EMBL/GenBank/DDBJ databases">
        <authorList>
            <person name="Varghese N."/>
            <person name="Submissions S."/>
        </authorList>
    </citation>
    <scope>NUCLEOTIDE SEQUENCE [LARGE SCALE GENOMIC DNA]</scope>
    <source>
        <strain evidence="4">DSM 27989</strain>
    </source>
</reference>
<dbReference type="OrthoDB" id="1454468at2"/>
<keyword evidence="1" id="KW-0812">Transmembrane</keyword>
<keyword evidence="5" id="KW-1185">Reference proteome</keyword>
<name>A0A1M6VX57_9FLAO</name>
<sequence>MDYKKILTISIVTILIIIGVAIVIGSNKNRRVFFVDDFNKSIESTISSKPDKKYSYEIVKLKGEVNDTILIRPCEDCKTVKLTGKINQKFMNFFEGGKSIIRFDPYKATDGDLKLTHKIR</sequence>
<dbReference type="Proteomes" id="UP000184120">
    <property type="component" value="Unassembled WGS sequence"/>
</dbReference>